<evidence type="ECO:0000256" key="3">
    <source>
        <dbReference type="ARBA" id="ARBA00023123"/>
    </source>
</evidence>
<dbReference type="PANTHER" id="PTHR13140">
    <property type="entry name" value="MYOSIN"/>
    <property type="match status" value="1"/>
</dbReference>
<dbReference type="Proteomes" id="UP001519460">
    <property type="component" value="Unassembled WGS sequence"/>
</dbReference>
<feature type="domain" description="Myosin motor" evidence="8">
    <location>
        <begin position="79"/>
        <end position="813"/>
    </location>
</feature>
<evidence type="ECO:0000256" key="4">
    <source>
        <dbReference type="ARBA" id="ARBA00023175"/>
    </source>
</evidence>
<dbReference type="PRINTS" id="PR00193">
    <property type="entry name" value="MYOSINHEAVY"/>
</dbReference>
<feature type="compositionally biased region" description="Basic and acidic residues" evidence="7">
    <location>
        <begin position="931"/>
        <end position="945"/>
    </location>
</feature>
<dbReference type="GO" id="GO:0005524">
    <property type="term" value="F:ATP binding"/>
    <property type="evidence" value="ECO:0007669"/>
    <property type="project" value="UniProtKB-KW"/>
</dbReference>
<feature type="compositionally biased region" description="Basic and acidic residues" evidence="7">
    <location>
        <begin position="1"/>
        <end position="14"/>
    </location>
</feature>
<dbReference type="PROSITE" id="PS51456">
    <property type="entry name" value="MYOSIN_MOTOR"/>
    <property type="match status" value="1"/>
</dbReference>
<evidence type="ECO:0000256" key="2">
    <source>
        <dbReference type="ARBA" id="ARBA00022840"/>
    </source>
</evidence>
<gene>
    <name evidence="9" type="ORF">BaRGS_00034404</name>
</gene>
<proteinExistence type="inferred from homology"/>
<dbReference type="PROSITE" id="PS50096">
    <property type="entry name" value="IQ"/>
    <property type="match status" value="1"/>
</dbReference>
<keyword evidence="1" id="KW-0547">Nucleotide-binding</keyword>
<name>A0ABD0JHD3_9CAEN</name>
<dbReference type="SMART" id="SM00242">
    <property type="entry name" value="MYSc"/>
    <property type="match status" value="1"/>
</dbReference>
<feature type="region of interest" description="Disordered" evidence="7">
    <location>
        <begin position="915"/>
        <end position="981"/>
    </location>
</feature>
<dbReference type="AlphaFoldDB" id="A0ABD0JHD3"/>
<dbReference type="Gene3D" id="1.20.120.720">
    <property type="entry name" value="Myosin VI head, motor domain, U50 subdomain"/>
    <property type="match status" value="1"/>
</dbReference>
<sequence>MAAEADHGMKRKLTDSLSSQSVDKTARGGNLCKGQAVYVRSTEQTWVAAVTTNVNTSQKTVSVQIMGTDQVVDCGVEDVLLRSEKPLHDCTNLTQTPYIHERFLKGHYYTCAGTTVVAVNPFTDVSHLYTRERIQAYHTKNKDLPPHIYQVAESAYTSLVRELGKTVSTKHLLKYLTIVSNPEAFAKHAPVDTHKGGKIEQRILDSNPILEAFGNAATPRNINSSRFGKFIELQFMRMGHIQGGAIQTYLLEKTRVVHQGQGENNFHVFYQMTGLSLERQYPVWLQKIQKEVDITTFSCVPHNQECQENGDIQETLDAMTDIGLTQEAQQSVFEILLAILHLSNLRFTQITDDASDLDCSFDTSDNSQLSDDSYIEVSVTERALERSCQLLGLSALQLRQTLLHRSIQPGGKARQSIFVKPISIAEAKSRRDCLAMLLYSRLFDWLVSFINHQIHSQSFDNTIGLLDIYGFETFDANSLEQLCINYANERLQQHYVKHFLHHLQAEYAEECIQWVSVDYSDNRPCVDILDGRASIFSLLNEEVYLNRKSNDVALNSRILDLRSAAQEHLKPARPSMASVPSFVVQHYAGSVTYSVAGLASKNRDDVPPDLISLLLASENRFVQELFNNFLCEESPGKKKKTVLTKFKSSLDELMLSLTASDIHYIRCLRPNEQSVPGVFNLSYVLRQLQACGAIETVDICRRGYPARMPYHEFQQRYSIILKRGMSIRYRHVGDSSEEEGHNMYDSLDVLLRQQLDMPHTPKRTPTPRKKLRRRTVLQVVFGGQGGNTLCQQFGRTKLFLMEHQLEQLERERAEVLYDNAVCVQTAWKAYHWRCRFRRCLAAARICRAVHTYSLRKKYKHLRRSTVTLQKHVRGWLLRHRLQKQRQLLLESSAVEKFCTCDLDLSVPSVRRDSLRSIENLPPDEGSSTDSPLERSDSSSKAHGDLDLSGSVSDDSGVMLHEPVRRGKSRGRPYGRQMEPPQKRQRLLVMAAEYPKLDVEIGDGVITRRRIPKHGCRFHTRASVLKYSQLTNRRDLPTGLPDILPPPEGSSTDP</sequence>
<feature type="region of interest" description="Disordered" evidence="7">
    <location>
        <begin position="1"/>
        <end position="25"/>
    </location>
</feature>
<evidence type="ECO:0000256" key="6">
    <source>
        <dbReference type="PROSITE-ProRule" id="PRU00782"/>
    </source>
</evidence>
<dbReference type="GO" id="GO:0016459">
    <property type="term" value="C:myosin complex"/>
    <property type="evidence" value="ECO:0007669"/>
    <property type="project" value="UniProtKB-KW"/>
</dbReference>
<dbReference type="InterPro" id="IPR001609">
    <property type="entry name" value="Myosin_head_motor_dom-like"/>
</dbReference>
<dbReference type="Gene3D" id="6.20.240.20">
    <property type="match status" value="1"/>
</dbReference>
<evidence type="ECO:0000313" key="9">
    <source>
        <dbReference type="EMBL" id="KAK7474356.1"/>
    </source>
</evidence>
<organism evidence="9 10">
    <name type="scientific">Batillaria attramentaria</name>
    <dbReference type="NCBI Taxonomy" id="370345"/>
    <lineage>
        <taxon>Eukaryota</taxon>
        <taxon>Metazoa</taxon>
        <taxon>Spiralia</taxon>
        <taxon>Lophotrochozoa</taxon>
        <taxon>Mollusca</taxon>
        <taxon>Gastropoda</taxon>
        <taxon>Caenogastropoda</taxon>
        <taxon>Sorbeoconcha</taxon>
        <taxon>Cerithioidea</taxon>
        <taxon>Batillariidae</taxon>
        <taxon>Batillaria</taxon>
    </lineage>
</organism>
<keyword evidence="2" id="KW-0067">ATP-binding</keyword>
<dbReference type="InterPro" id="IPR000048">
    <property type="entry name" value="IQ_motif_EF-hand-BS"/>
</dbReference>
<dbReference type="SUPFAM" id="SSF52540">
    <property type="entry name" value="P-loop containing nucleoside triphosphate hydrolases"/>
    <property type="match status" value="1"/>
</dbReference>
<keyword evidence="10" id="KW-1185">Reference proteome</keyword>
<comment type="caution">
    <text evidence="6">Lacks conserved residue(s) required for the propagation of feature annotation.</text>
</comment>
<keyword evidence="4" id="KW-0505">Motor protein</keyword>
<protein>
    <recommendedName>
        <fullName evidence="8">Myosin motor domain-containing protein</fullName>
    </recommendedName>
</protein>
<evidence type="ECO:0000259" key="8">
    <source>
        <dbReference type="PROSITE" id="PS51456"/>
    </source>
</evidence>
<evidence type="ECO:0000256" key="5">
    <source>
        <dbReference type="ARBA" id="ARBA00023203"/>
    </source>
</evidence>
<dbReference type="Pfam" id="PF00063">
    <property type="entry name" value="Myosin_head"/>
    <property type="match status" value="1"/>
</dbReference>
<keyword evidence="3 6" id="KW-0518">Myosin</keyword>
<dbReference type="Gene3D" id="1.20.58.530">
    <property type="match status" value="1"/>
</dbReference>
<feature type="region of interest" description="Actin-binding" evidence="6">
    <location>
        <begin position="650"/>
        <end position="672"/>
    </location>
</feature>
<comment type="similarity">
    <text evidence="6">Belongs to the TRAFAC class myosin-kinesin ATPase superfamily. Myosin family.</text>
</comment>
<evidence type="ECO:0000256" key="7">
    <source>
        <dbReference type="SAM" id="MobiDB-lite"/>
    </source>
</evidence>
<evidence type="ECO:0000256" key="1">
    <source>
        <dbReference type="ARBA" id="ARBA00022741"/>
    </source>
</evidence>
<dbReference type="PANTHER" id="PTHR13140:SF289">
    <property type="entry name" value="UNCONVENTIONAL MYOSIN-XIX"/>
    <property type="match status" value="1"/>
</dbReference>
<dbReference type="EMBL" id="JACVVK020000439">
    <property type="protein sequence ID" value="KAK7474356.1"/>
    <property type="molecule type" value="Genomic_DNA"/>
</dbReference>
<dbReference type="InterPro" id="IPR027417">
    <property type="entry name" value="P-loop_NTPase"/>
</dbReference>
<comment type="caution">
    <text evidence="9">The sequence shown here is derived from an EMBL/GenBank/DDBJ whole genome shotgun (WGS) entry which is preliminary data.</text>
</comment>
<feature type="compositionally biased region" description="Low complexity" evidence="7">
    <location>
        <begin position="946"/>
        <end position="957"/>
    </location>
</feature>
<dbReference type="Gene3D" id="1.20.5.190">
    <property type="match status" value="1"/>
</dbReference>
<dbReference type="GO" id="GO:0003779">
    <property type="term" value="F:actin binding"/>
    <property type="evidence" value="ECO:0007669"/>
    <property type="project" value="UniProtKB-KW"/>
</dbReference>
<dbReference type="Gene3D" id="3.40.850.10">
    <property type="entry name" value="Kinesin motor domain"/>
    <property type="match status" value="1"/>
</dbReference>
<reference evidence="9 10" key="1">
    <citation type="journal article" date="2023" name="Sci. Data">
        <title>Genome assembly of the Korean intertidal mud-creeper Batillaria attramentaria.</title>
        <authorList>
            <person name="Patra A.K."/>
            <person name="Ho P.T."/>
            <person name="Jun S."/>
            <person name="Lee S.J."/>
            <person name="Kim Y."/>
            <person name="Won Y.J."/>
        </authorList>
    </citation>
    <scope>NUCLEOTIDE SEQUENCE [LARGE SCALE GENOMIC DNA]</scope>
    <source>
        <strain evidence="9">Wonlab-2016</strain>
    </source>
</reference>
<dbReference type="InterPro" id="IPR036961">
    <property type="entry name" value="Kinesin_motor_dom_sf"/>
</dbReference>
<evidence type="ECO:0000313" key="10">
    <source>
        <dbReference type="Proteomes" id="UP001519460"/>
    </source>
</evidence>
<dbReference type="SMART" id="SM00015">
    <property type="entry name" value="IQ"/>
    <property type="match status" value="2"/>
</dbReference>
<keyword evidence="5 6" id="KW-0009">Actin-binding</keyword>
<feature type="region of interest" description="Disordered" evidence="7">
    <location>
        <begin position="1032"/>
        <end position="1053"/>
    </location>
</feature>
<dbReference type="Gene3D" id="1.10.10.820">
    <property type="match status" value="1"/>
</dbReference>
<accession>A0ABD0JHD3</accession>
<dbReference type="CDD" id="cd00124">
    <property type="entry name" value="MYSc"/>
    <property type="match status" value="1"/>
</dbReference>
<dbReference type="Pfam" id="PF00612">
    <property type="entry name" value="IQ"/>
    <property type="match status" value="1"/>
</dbReference>